<accession>A0A5B8J3C9</accession>
<sequence>MIASLSKSETRQAAEARAKDFRRLLLLVLVVEGMLGLLAMVCPTWVLGDVNETSRLGGALLLSFAIMHVPALLQAELYRLAIVLGVIARILIALTALFLTAGFNFFALIEMVFAVTLYVGFRTMVIAVLQARP</sequence>
<dbReference type="Proteomes" id="UP000318483">
    <property type="component" value="Plasmid unnamed4"/>
</dbReference>
<keyword evidence="1" id="KW-0812">Transmembrane</keyword>
<dbReference type="EMBL" id="CP042265">
    <property type="protein sequence ID" value="QDY71591.1"/>
    <property type="molecule type" value="Genomic_DNA"/>
</dbReference>
<feature type="transmembrane region" description="Helical" evidence="1">
    <location>
        <begin position="53"/>
        <end position="73"/>
    </location>
</feature>
<keyword evidence="1" id="KW-0472">Membrane</keyword>
<keyword evidence="2" id="KW-0614">Plasmid</keyword>
<evidence type="ECO:0000313" key="2">
    <source>
        <dbReference type="EMBL" id="QDY71591.1"/>
    </source>
</evidence>
<proteinExistence type="predicted"/>
<dbReference type="AlphaFoldDB" id="A0A5B8J3C9"/>
<evidence type="ECO:0000313" key="3">
    <source>
        <dbReference type="Proteomes" id="UP000318483"/>
    </source>
</evidence>
<dbReference type="RefSeq" id="WP_146367005.1">
    <property type="nucleotide sequence ID" value="NZ_CP042265.1"/>
</dbReference>
<reference evidence="2 3" key="1">
    <citation type="submission" date="2019-07" db="EMBL/GenBank/DDBJ databases">
        <title>Litoreibacter alkalisoli sp. nov., isolated from saline-alkaline soil.</title>
        <authorList>
            <person name="Wang S."/>
            <person name="Xu L."/>
            <person name="Xing Y.-T."/>
            <person name="Sun J.-Q."/>
        </authorList>
    </citation>
    <scope>NUCLEOTIDE SEQUENCE [LARGE SCALE GENOMIC DNA]</scope>
    <source>
        <strain evidence="2 3">LN3S51</strain>
        <plasmid evidence="2 3">unnamed4</plasmid>
    </source>
</reference>
<evidence type="ECO:0000256" key="1">
    <source>
        <dbReference type="SAM" id="Phobius"/>
    </source>
</evidence>
<keyword evidence="1" id="KW-1133">Transmembrane helix</keyword>
<name>A0A5B8J3C9_9RHOB</name>
<feature type="transmembrane region" description="Helical" evidence="1">
    <location>
        <begin position="105"/>
        <end position="129"/>
    </location>
</feature>
<geneLocation type="plasmid" evidence="2 3">
    <name>unnamed4</name>
</geneLocation>
<keyword evidence="3" id="KW-1185">Reference proteome</keyword>
<protein>
    <submittedName>
        <fullName evidence="2">Uncharacterized protein</fullName>
    </submittedName>
</protein>
<gene>
    <name evidence="2" type="ORF">FPZ52_18130</name>
</gene>
<feature type="transmembrane region" description="Helical" evidence="1">
    <location>
        <begin position="24"/>
        <end position="47"/>
    </location>
</feature>
<dbReference type="KEGG" id="lit:FPZ52_18130"/>
<organism evidence="2 3">
    <name type="scientific">Qingshengfaniella alkalisoli</name>
    <dbReference type="NCBI Taxonomy" id="2599296"/>
    <lineage>
        <taxon>Bacteria</taxon>
        <taxon>Pseudomonadati</taxon>
        <taxon>Pseudomonadota</taxon>
        <taxon>Alphaproteobacteria</taxon>
        <taxon>Rhodobacterales</taxon>
        <taxon>Paracoccaceae</taxon>
        <taxon>Qingshengfaniella</taxon>
    </lineage>
</organism>
<feature type="transmembrane region" description="Helical" evidence="1">
    <location>
        <begin position="80"/>
        <end position="99"/>
    </location>
</feature>